<dbReference type="GO" id="GO:0006633">
    <property type="term" value="P:fatty acid biosynthetic process"/>
    <property type="evidence" value="ECO:0007669"/>
    <property type="project" value="UniProtKB-KW"/>
</dbReference>
<gene>
    <name evidence="18" type="ORF">Cgig2_004835</name>
</gene>
<comment type="similarity">
    <text evidence="3">Belongs to the fatty acid desaturase type 2 family.</text>
</comment>
<comment type="cofactor">
    <cofactor evidence="1">
        <name>Fe(2+)</name>
        <dbReference type="ChEBI" id="CHEBI:29033"/>
    </cofactor>
</comment>
<dbReference type="InterPro" id="IPR005067">
    <property type="entry name" value="Fatty_acid_desaturase-2"/>
</dbReference>
<dbReference type="GO" id="GO:0045300">
    <property type="term" value="F:stearoyl-[ACP] desaturase activity"/>
    <property type="evidence" value="ECO:0007669"/>
    <property type="project" value="InterPro"/>
</dbReference>
<feature type="binding site" evidence="16">
    <location>
        <position position="210"/>
    </location>
    <ligand>
        <name>Fe cation</name>
        <dbReference type="ChEBI" id="CHEBI:24875"/>
        <label>2</label>
    </ligand>
</feature>
<dbReference type="InterPro" id="IPR009078">
    <property type="entry name" value="Ferritin-like_SF"/>
</dbReference>
<dbReference type="Proteomes" id="UP001153076">
    <property type="component" value="Unassembled WGS sequence"/>
</dbReference>
<evidence type="ECO:0000313" key="18">
    <source>
        <dbReference type="EMBL" id="KAJ8450378.1"/>
    </source>
</evidence>
<feature type="binding site" evidence="16">
    <location>
        <position position="243"/>
    </location>
    <ligand>
        <name>Fe cation</name>
        <dbReference type="ChEBI" id="CHEBI:24875"/>
        <label>2</label>
    </ligand>
</feature>
<evidence type="ECO:0000256" key="15">
    <source>
        <dbReference type="ARBA" id="ARBA00067446"/>
    </source>
</evidence>
<dbReference type="CDD" id="cd01050">
    <property type="entry name" value="Acyl_ACP_Desat"/>
    <property type="match status" value="1"/>
</dbReference>
<proteinExistence type="inferred from homology"/>
<dbReference type="EMBL" id="JAKOGI010000016">
    <property type="protein sequence ID" value="KAJ8450378.1"/>
    <property type="molecule type" value="Genomic_DNA"/>
</dbReference>
<keyword evidence="19" id="KW-1185">Reference proteome</keyword>
<evidence type="ECO:0000256" key="11">
    <source>
        <dbReference type="ARBA" id="ARBA00023004"/>
    </source>
</evidence>
<dbReference type="FunFam" id="1.10.620.20:FF:000002">
    <property type="entry name" value="Stearoyl-[acyl-carrier-protein] 9-desaturase, chloroplastic"/>
    <property type="match status" value="1"/>
</dbReference>
<dbReference type="PANTHER" id="PTHR31155:SF31">
    <property type="entry name" value="STEAROYL-[ACYL-CARRIER-PROTEIN] 9-DESATURASE 6, CHLOROPLASTIC"/>
    <property type="match status" value="1"/>
</dbReference>
<keyword evidence="10" id="KW-0560">Oxidoreductase</keyword>
<name>A0A9Q1KWV4_9CARY</name>
<dbReference type="OrthoDB" id="1924153at2759"/>
<protein>
    <recommendedName>
        <fullName evidence="15">Stearoyl-[acyl-carrier-protein] 9-desaturase, chloroplastic</fullName>
    </recommendedName>
</protein>
<keyword evidence="6" id="KW-0934">Plastid</keyword>
<feature type="binding site" evidence="16">
    <location>
        <position position="157"/>
    </location>
    <ligand>
        <name>Fe cation</name>
        <dbReference type="ChEBI" id="CHEBI:24875"/>
        <label>2</label>
    </ligand>
</feature>
<dbReference type="Pfam" id="PF03405">
    <property type="entry name" value="FA_desaturase_2"/>
    <property type="match status" value="1"/>
</dbReference>
<accession>A0A9Q1KWV4</accession>
<organism evidence="18 19">
    <name type="scientific">Carnegiea gigantea</name>
    <dbReference type="NCBI Taxonomy" id="171969"/>
    <lineage>
        <taxon>Eukaryota</taxon>
        <taxon>Viridiplantae</taxon>
        <taxon>Streptophyta</taxon>
        <taxon>Embryophyta</taxon>
        <taxon>Tracheophyta</taxon>
        <taxon>Spermatophyta</taxon>
        <taxon>Magnoliopsida</taxon>
        <taxon>eudicotyledons</taxon>
        <taxon>Gunneridae</taxon>
        <taxon>Pentapetalae</taxon>
        <taxon>Caryophyllales</taxon>
        <taxon>Cactineae</taxon>
        <taxon>Cactaceae</taxon>
        <taxon>Cactoideae</taxon>
        <taxon>Echinocereeae</taxon>
        <taxon>Carnegiea</taxon>
    </lineage>
</organism>
<keyword evidence="8" id="KW-0276">Fatty acid metabolism</keyword>
<evidence type="ECO:0000256" key="14">
    <source>
        <dbReference type="ARBA" id="ARBA00037304"/>
    </source>
</evidence>
<evidence type="ECO:0000256" key="5">
    <source>
        <dbReference type="ARBA" id="ARBA00022528"/>
    </source>
</evidence>
<evidence type="ECO:0000256" key="6">
    <source>
        <dbReference type="ARBA" id="ARBA00022640"/>
    </source>
</evidence>
<dbReference type="PIRSF" id="PIRSF000346">
    <property type="entry name" value="Dlt9_acylACP_des"/>
    <property type="match status" value="1"/>
</dbReference>
<evidence type="ECO:0000256" key="17">
    <source>
        <dbReference type="SAM" id="MobiDB-lite"/>
    </source>
</evidence>
<evidence type="ECO:0000256" key="3">
    <source>
        <dbReference type="ARBA" id="ARBA00008749"/>
    </source>
</evidence>
<evidence type="ECO:0000256" key="16">
    <source>
        <dbReference type="PIRSR" id="PIRSR000346-1"/>
    </source>
</evidence>
<keyword evidence="12" id="KW-0443">Lipid metabolism</keyword>
<sequence>MAMQSANIMLPSHFRHRHRHRHRHPSLPLRRHTPQASTAASATLSPEKVEVFKSLEGWATSHILPLLKPVEKCWQPHDFLPDPSQPSDVFFEEVGGLRERAAELPDEFLVVLVGDMITEDALPTYETFLNTLHEVRDETCADPDPWATWTRAWTAEEKRHGDLLRTYLYLSGRVDMLMVERTVQHLIGAGMNVGQDKTAYMGFVYTSFQERATAISHGNTARLALEGGDRTLARVCGTIAADEKRHEEAYQRVVEKLLEVDPTGTVLAIAAMMRRRVTMPAMFMHDGYDPRLFDHFGAVAQRLGVYTAADYADILDYLVRRWRLEKLEGLTAEGREAQDFLCGLPQRIRVFQEKVEERAKKVKKHSTCEFSWIFNRTVQL</sequence>
<comment type="caution">
    <text evidence="18">The sequence shown here is derived from an EMBL/GenBank/DDBJ whole genome shotgun (WGS) entry which is preliminary data.</text>
</comment>
<evidence type="ECO:0000256" key="7">
    <source>
        <dbReference type="ARBA" id="ARBA00022723"/>
    </source>
</evidence>
<feature type="binding site" evidence="16">
    <location>
        <position position="119"/>
    </location>
    <ligand>
        <name>Fe cation</name>
        <dbReference type="ChEBI" id="CHEBI:24875"/>
        <label>1</label>
    </ligand>
</feature>
<feature type="region of interest" description="Disordered" evidence="17">
    <location>
        <begin position="1"/>
        <end position="43"/>
    </location>
</feature>
<comment type="cofactor">
    <cofactor evidence="16">
        <name>Fe cation</name>
        <dbReference type="ChEBI" id="CHEBI:24875"/>
    </cofactor>
    <text evidence="16">Binds 2 iron ions per subunit.</text>
</comment>
<evidence type="ECO:0000256" key="13">
    <source>
        <dbReference type="ARBA" id="ARBA00023160"/>
    </source>
</evidence>
<reference evidence="18" key="1">
    <citation type="submission" date="2022-04" db="EMBL/GenBank/DDBJ databases">
        <title>Carnegiea gigantea Genome sequencing and assembly v2.</title>
        <authorList>
            <person name="Copetti D."/>
            <person name="Sanderson M.J."/>
            <person name="Burquez A."/>
            <person name="Wojciechowski M.F."/>
        </authorList>
    </citation>
    <scope>NUCLEOTIDE SEQUENCE</scope>
    <source>
        <strain evidence="18">SGP5-SGP5p</strain>
        <tissue evidence="18">Aerial part</tissue>
    </source>
</reference>
<dbReference type="GO" id="GO:0046872">
    <property type="term" value="F:metal ion binding"/>
    <property type="evidence" value="ECO:0007669"/>
    <property type="project" value="UniProtKB-KW"/>
</dbReference>
<feature type="compositionally biased region" description="Basic residues" evidence="17">
    <location>
        <begin position="13"/>
        <end position="33"/>
    </location>
</feature>
<keyword evidence="9" id="KW-0809">Transit peptide</keyword>
<dbReference type="SUPFAM" id="SSF47240">
    <property type="entry name" value="Ferritin-like"/>
    <property type="match status" value="1"/>
</dbReference>
<feature type="binding site" evidence="16">
    <location>
        <position position="246"/>
    </location>
    <ligand>
        <name>Fe cation</name>
        <dbReference type="ChEBI" id="CHEBI:24875"/>
        <label>2</label>
    </ligand>
</feature>
<evidence type="ECO:0000313" key="19">
    <source>
        <dbReference type="Proteomes" id="UP001153076"/>
    </source>
</evidence>
<evidence type="ECO:0000256" key="8">
    <source>
        <dbReference type="ARBA" id="ARBA00022832"/>
    </source>
</evidence>
<feature type="binding site" evidence="16">
    <location>
        <position position="160"/>
    </location>
    <ligand>
        <name>Fe cation</name>
        <dbReference type="ChEBI" id="CHEBI:24875"/>
        <label>1</label>
    </ligand>
</feature>
<dbReference type="InterPro" id="IPR012348">
    <property type="entry name" value="RNR-like"/>
</dbReference>
<evidence type="ECO:0000256" key="1">
    <source>
        <dbReference type="ARBA" id="ARBA00001954"/>
    </source>
</evidence>
<evidence type="ECO:0000256" key="12">
    <source>
        <dbReference type="ARBA" id="ARBA00023098"/>
    </source>
</evidence>
<keyword evidence="5" id="KW-0150">Chloroplast</keyword>
<evidence type="ECO:0000256" key="2">
    <source>
        <dbReference type="ARBA" id="ARBA00004229"/>
    </source>
</evidence>
<evidence type="ECO:0000256" key="4">
    <source>
        <dbReference type="ARBA" id="ARBA00022516"/>
    </source>
</evidence>
<feature type="compositionally biased region" description="Polar residues" evidence="17">
    <location>
        <begin position="34"/>
        <end position="43"/>
    </location>
</feature>
<dbReference type="PANTHER" id="PTHR31155">
    <property type="entry name" value="ACYL- ACYL-CARRIER-PROTEIN DESATURASE-RELATED"/>
    <property type="match status" value="1"/>
</dbReference>
<feature type="binding site" evidence="16">
    <location>
        <position position="243"/>
    </location>
    <ligand>
        <name>Fe cation</name>
        <dbReference type="ChEBI" id="CHEBI:24875"/>
        <label>1</label>
    </ligand>
</feature>
<dbReference type="Gene3D" id="1.10.620.20">
    <property type="entry name" value="Ribonucleotide Reductase, subunit A"/>
    <property type="match status" value="1"/>
</dbReference>
<keyword evidence="7 16" id="KW-0479">Metal-binding</keyword>
<dbReference type="GO" id="GO:0009570">
    <property type="term" value="C:chloroplast stroma"/>
    <property type="evidence" value="ECO:0007669"/>
    <property type="project" value="TreeGrafter"/>
</dbReference>
<evidence type="ECO:0000256" key="9">
    <source>
        <dbReference type="ARBA" id="ARBA00022946"/>
    </source>
</evidence>
<keyword evidence="11 16" id="KW-0408">Iron</keyword>
<dbReference type="AlphaFoldDB" id="A0A9Q1KWV4"/>
<comment type="function">
    <text evidence="14">Converts stearoyl-ACP to oleoyl-ACP by introduction of a cis double bond between carbons 9 and 10 of the acyl chain.</text>
</comment>
<keyword evidence="4" id="KW-0444">Lipid biosynthesis</keyword>
<comment type="subcellular location">
    <subcellularLocation>
        <location evidence="2">Plastid</location>
        <location evidence="2">Chloroplast</location>
    </subcellularLocation>
</comment>
<evidence type="ECO:0000256" key="10">
    <source>
        <dbReference type="ARBA" id="ARBA00023002"/>
    </source>
</evidence>
<keyword evidence="13" id="KW-0275">Fatty acid biosynthesis</keyword>
<feature type="binding site" evidence="16">
    <location>
        <position position="157"/>
    </location>
    <ligand>
        <name>Fe cation</name>
        <dbReference type="ChEBI" id="CHEBI:24875"/>
        <label>1</label>
    </ligand>
</feature>